<organism evidence="8 9">
    <name type="scientific">Novosphingobium hassiacum</name>
    <dbReference type="NCBI Taxonomy" id="173676"/>
    <lineage>
        <taxon>Bacteria</taxon>
        <taxon>Pseudomonadati</taxon>
        <taxon>Pseudomonadota</taxon>
        <taxon>Alphaproteobacteria</taxon>
        <taxon>Sphingomonadales</taxon>
        <taxon>Sphingomonadaceae</taxon>
        <taxon>Novosphingobium</taxon>
    </lineage>
</organism>
<keyword evidence="2" id="KW-0678">Repressor</keyword>
<dbReference type="PANTHER" id="PTHR30055:SF151">
    <property type="entry name" value="TRANSCRIPTIONAL REGULATORY PROTEIN"/>
    <property type="match status" value="1"/>
</dbReference>
<dbReference type="GO" id="GO:0045892">
    <property type="term" value="P:negative regulation of DNA-templated transcription"/>
    <property type="evidence" value="ECO:0007669"/>
    <property type="project" value="InterPro"/>
</dbReference>
<comment type="function">
    <text evidence="1">TetR is the repressor of the tetracycline resistance element; its N-terminal region forms a helix-turn-helix structure and binds DNA. Binding of tetracycline to TetR reduces the repressor affinity for the tetracycline resistance gene (tetA) promoter operator sites.</text>
</comment>
<accession>A0A7W6EUT4</accession>
<dbReference type="RefSeq" id="WP_183611810.1">
    <property type="nucleotide sequence ID" value="NZ_JACICY010000001.1"/>
</dbReference>
<dbReference type="PRINTS" id="PR00455">
    <property type="entry name" value="HTHTETR"/>
</dbReference>
<sequence length="201" mass="22700">MDRKSKDQDKKATLTRETIVEAGLVLLNQIGLDKLTTRRLGDHLGVEGPALYRHFPSKAVLLDHMAASILLPVLRAPHPGEPWDEWLRAVATRSYEVVLDCRDGARLVAASLPTEPRDLLSKPLREAGFSEEHAIYGSKLITRFMVGWQLHEDSERQRADRPIENYDHDQAFRFALDTLINGLRLALARTMTQKIETRGGV</sequence>
<dbReference type="InterPro" id="IPR050109">
    <property type="entry name" value="HTH-type_TetR-like_transc_reg"/>
</dbReference>
<dbReference type="PANTHER" id="PTHR30055">
    <property type="entry name" value="HTH-TYPE TRANSCRIPTIONAL REGULATOR RUTR"/>
    <property type="match status" value="1"/>
</dbReference>
<evidence type="ECO:0000313" key="8">
    <source>
        <dbReference type="EMBL" id="MBB3859593.1"/>
    </source>
</evidence>
<dbReference type="Gene3D" id="1.10.357.10">
    <property type="entry name" value="Tetracycline Repressor, domain 2"/>
    <property type="match status" value="1"/>
</dbReference>
<dbReference type="GO" id="GO:0000976">
    <property type="term" value="F:transcription cis-regulatory region binding"/>
    <property type="evidence" value="ECO:0007669"/>
    <property type="project" value="TreeGrafter"/>
</dbReference>
<feature type="DNA-binding region" description="H-T-H motif" evidence="6">
    <location>
        <begin position="36"/>
        <end position="55"/>
    </location>
</feature>
<dbReference type="PROSITE" id="PS50977">
    <property type="entry name" value="HTH_TETR_2"/>
    <property type="match status" value="1"/>
</dbReference>
<dbReference type="Proteomes" id="UP000562395">
    <property type="component" value="Unassembled WGS sequence"/>
</dbReference>
<comment type="caution">
    <text evidence="8">The sequence shown here is derived from an EMBL/GenBank/DDBJ whole genome shotgun (WGS) entry which is preliminary data.</text>
</comment>
<keyword evidence="5" id="KW-0804">Transcription</keyword>
<reference evidence="8 9" key="1">
    <citation type="submission" date="2020-08" db="EMBL/GenBank/DDBJ databases">
        <title>Genomic Encyclopedia of Type Strains, Phase IV (KMG-IV): sequencing the most valuable type-strain genomes for metagenomic binning, comparative biology and taxonomic classification.</title>
        <authorList>
            <person name="Goeker M."/>
        </authorList>
    </citation>
    <scope>NUCLEOTIDE SEQUENCE [LARGE SCALE GENOMIC DNA]</scope>
    <source>
        <strain evidence="8 9">DSM 14552</strain>
    </source>
</reference>
<evidence type="ECO:0000259" key="7">
    <source>
        <dbReference type="PROSITE" id="PS50977"/>
    </source>
</evidence>
<name>A0A7W6EUT4_9SPHN</name>
<dbReference type="AlphaFoldDB" id="A0A7W6EUT4"/>
<dbReference type="InterPro" id="IPR023772">
    <property type="entry name" value="DNA-bd_HTH_TetR-type_CS"/>
</dbReference>
<dbReference type="PROSITE" id="PS01081">
    <property type="entry name" value="HTH_TETR_1"/>
    <property type="match status" value="1"/>
</dbReference>
<evidence type="ECO:0000256" key="3">
    <source>
        <dbReference type="ARBA" id="ARBA00023015"/>
    </source>
</evidence>
<dbReference type="GO" id="GO:0003700">
    <property type="term" value="F:DNA-binding transcription factor activity"/>
    <property type="evidence" value="ECO:0007669"/>
    <property type="project" value="TreeGrafter"/>
</dbReference>
<dbReference type="InterPro" id="IPR036271">
    <property type="entry name" value="Tet_transcr_reg_TetR-rel_C_sf"/>
</dbReference>
<evidence type="ECO:0000256" key="4">
    <source>
        <dbReference type="ARBA" id="ARBA00023125"/>
    </source>
</evidence>
<feature type="domain" description="HTH tetR-type" evidence="7">
    <location>
        <begin position="13"/>
        <end position="73"/>
    </location>
</feature>
<evidence type="ECO:0000256" key="6">
    <source>
        <dbReference type="PROSITE-ProRule" id="PRU00335"/>
    </source>
</evidence>
<dbReference type="InterPro" id="IPR001647">
    <property type="entry name" value="HTH_TetR"/>
</dbReference>
<evidence type="ECO:0000256" key="5">
    <source>
        <dbReference type="ARBA" id="ARBA00023163"/>
    </source>
</evidence>
<keyword evidence="4 6" id="KW-0238">DNA-binding</keyword>
<dbReference type="InterPro" id="IPR003012">
    <property type="entry name" value="Tet_transcr_reg_TetR"/>
</dbReference>
<dbReference type="InterPro" id="IPR009057">
    <property type="entry name" value="Homeodomain-like_sf"/>
</dbReference>
<dbReference type="Pfam" id="PF02909">
    <property type="entry name" value="TetR_C_1"/>
    <property type="match status" value="1"/>
</dbReference>
<dbReference type="EMBL" id="JACICY010000001">
    <property type="protein sequence ID" value="MBB3859593.1"/>
    <property type="molecule type" value="Genomic_DNA"/>
</dbReference>
<keyword evidence="9" id="KW-1185">Reference proteome</keyword>
<dbReference type="SUPFAM" id="SSF48498">
    <property type="entry name" value="Tetracyclin repressor-like, C-terminal domain"/>
    <property type="match status" value="1"/>
</dbReference>
<proteinExistence type="predicted"/>
<dbReference type="PRINTS" id="PR00400">
    <property type="entry name" value="TETREPRESSOR"/>
</dbReference>
<dbReference type="Pfam" id="PF00440">
    <property type="entry name" value="TetR_N"/>
    <property type="match status" value="1"/>
</dbReference>
<dbReference type="GO" id="GO:0046677">
    <property type="term" value="P:response to antibiotic"/>
    <property type="evidence" value="ECO:0007669"/>
    <property type="project" value="InterPro"/>
</dbReference>
<protein>
    <submittedName>
        <fullName evidence="8">TetR/AcrR family tetracycline transcriptional repressor</fullName>
    </submittedName>
</protein>
<dbReference type="InterPro" id="IPR004111">
    <property type="entry name" value="Repressor_TetR_C"/>
</dbReference>
<keyword evidence="3" id="KW-0805">Transcription regulation</keyword>
<evidence type="ECO:0000256" key="1">
    <source>
        <dbReference type="ARBA" id="ARBA00002856"/>
    </source>
</evidence>
<gene>
    <name evidence="8" type="ORF">GGQ88_000833</name>
</gene>
<evidence type="ECO:0000313" key="9">
    <source>
        <dbReference type="Proteomes" id="UP000562395"/>
    </source>
</evidence>
<evidence type="ECO:0000256" key="2">
    <source>
        <dbReference type="ARBA" id="ARBA00022491"/>
    </source>
</evidence>
<dbReference type="SUPFAM" id="SSF46689">
    <property type="entry name" value="Homeodomain-like"/>
    <property type="match status" value="1"/>
</dbReference>
<dbReference type="Gene3D" id="1.10.10.60">
    <property type="entry name" value="Homeodomain-like"/>
    <property type="match status" value="1"/>
</dbReference>